<proteinExistence type="predicted"/>
<keyword evidence="2" id="KW-1185">Reference proteome</keyword>
<accession>A0ACC3BNK2</accession>
<name>A0ACC3BNK2_PYRYE</name>
<evidence type="ECO:0000313" key="2">
    <source>
        <dbReference type="Proteomes" id="UP000798662"/>
    </source>
</evidence>
<protein>
    <submittedName>
        <fullName evidence="1">Uncharacterized protein</fullName>
    </submittedName>
</protein>
<dbReference type="EMBL" id="CM020618">
    <property type="protein sequence ID" value="KAK1859331.1"/>
    <property type="molecule type" value="Genomic_DNA"/>
</dbReference>
<comment type="caution">
    <text evidence="1">The sequence shown here is derived from an EMBL/GenBank/DDBJ whole genome shotgun (WGS) entry which is preliminary data.</text>
</comment>
<reference evidence="1" key="1">
    <citation type="submission" date="2019-11" db="EMBL/GenBank/DDBJ databases">
        <title>Nori genome reveals adaptations in red seaweeds to the harsh intertidal environment.</title>
        <authorList>
            <person name="Wang D."/>
            <person name="Mao Y."/>
        </authorList>
    </citation>
    <scope>NUCLEOTIDE SEQUENCE</scope>
    <source>
        <tissue evidence="1">Gametophyte</tissue>
    </source>
</reference>
<evidence type="ECO:0000313" key="1">
    <source>
        <dbReference type="EMBL" id="KAK1859331.1"/>
    </source>
</evidence>
<sequence length="306" mass="29972">MASRLIAQVVVVAGTYAVRAFAEAYRQALANGAAGSAGRAAGRTAARAADAAGARGRAMSADEAASVLGVAPDAAAETVASRFERMLAANDPAKGGSAYLQAKVRVARETLERAALEREGGRPRCGAVYARTGVWSTGGGSSGWMGGGGGGGGGGVGGDTELGRARAVPGGGLFRNVMTARRAARRGCGRGGPAAPAPRPAGAGCPPSLPTRPPPPPAGVTACSLGASRRGWPHGGGGGGPPPPPTTSPCRWFCRRQRCRWCACAPPCRGRRRPDAGRAGGHGGPGMNTPGDGGGGSGGGGGGVSF</sequence>
<gene>
    <name evidence="1" type="ORF">I4F81_001928</name>
</gene>
<dbReference type="Proteomes" id="UP000798662">
    <property type="component" value="Chromosome 1"/>
</dbReference>
<organism evidence="1 2">
    <name type="scientific">Pyropia yezoensis</name>
    <name type="common">Susabi-nori</name>
    <name type="synonym">Porphyra yezoensis</name>
    <dbReference type="NCBI Taxonomy" id="2788"/>
    <lineage>
        <taxon>Eukaryota</taxon>
        <taxon>Rhodophyta</taxon>
        <taxon>Bangiophyceae</taxon>
        <taxon>Bangiales</taxon>
        <taxon>Bangiaceae</taxon>
        <taxon>Pyropia</taxon>
    </lineage>
</organism>